<name>A0A240C6D0_SERFI</name>
<reference evidence="2 3" key="1">
    <citation type="submission" date="2017-06" db="EMBL/GenBank/DDBJ databases">
        <authorList>
            <consortium name="Pathogen Informatics"/>
        </authorList>
    </citation>
    <scope>NUCLEOTIDE SEQUENCE [LARGE SCALE GENOMIC DNA]</scope>
    <source>
        <strain evidence="2 3">NCTC12148</strain>
    </source>
</reference>
<feature type="chain" id="PRO_5011255232" evidence="1">
    <location>
        <begin position="19"/>
        <end position="134"/>
    </location>
</feature>
<evidence type="ECO:0000313" key="2">
    <source>
        <dbReference type="EMBL" id="SNW02843.1"/>
    </source>
</evidence>
<dbReference type="GeneID" id="75028138"/>
<dbReference type="RefSeq" id="WP_061794707.1">
    <property type="nucleotide sequence ID" value="NZ_CAMIQD010000001.1"/>
</dbReference>
<keyword evidence="3" id="KW-1185">Reference proteome</keyword>
<evidence type="ECO:0000313" key="3">
    <source>
        <dbReference type="Proteomes" id="UP000215134"/>
    </source>
</evidence>
<keyword evidence="1" id="KW-0732">Signal</keyword>
<dbReference type="AlphaFoldDB" id="A0A240C6D0"/>
<evidence type="ECO:0000256" key="1">
    <source>
        <dbReference type="SAM" id="SignalP"/>
    </source>
</evidence>
<dbReference type="InterPro" id="IPR009420">
    <property type="entry name" value="FlhE"/>
</dbReference>
<dbReference type="Proteomes" id="UP000215134">
    <property type="component" value="Chromosome 1"/>
</dbReference>
<accession>A0A240C6D0</accession>
<keyword evidence="2" id="KW-0969">Cilium</keyword>
<gene>
    <name evidence="2" type="primary">flhE</name>
    <name evidence="2" type="ORF">SAMEA4384070_02993</name>
</gene>
<dbReference type="KEGG" id="sfj:SAMEA4384070_2993"/>
<dbReference type="Pfam" id="PF06366">
    <property type="entry name" value="FlhE"/>
    <property type="match status" value="1"/>
</dbReference>
<sequence>MKAWLTILFLLAPSLALAVSGSWVAEGAGVTLEQGGVRDASDALRPPNALPNADARITSVSWRYRLLSGEPAGLQAQLCTPSRCIPLGGGSGTSRGLQGEPANVELRFIYLVQSRGGLNPPLRVIGNQVIVNYQ</sequence>
<feature type="signal peptide" evidence="1">
    <location>
        <begin position="1"/>
        <end position="18"/>
    </location>
</feature>
<keyword evidence="2" id="KW-0282">Flagellum</keyword>
<keyword evidence="2" id="KW-0966">Cell projection</keyword>
<protein>
    <submittedName>
        <fullName evidence="2">Flagellar protein flhE</fullName>
    </submittedName>
</protein>
<organism evidence="2 3">
    <name type="scientific">Serratia ficaria</name>
    <dbReference type="NCBI Taxonomy" id="61651"/>
    <lineage>
        <taxon>Bacteria</taxon>
        <taxon>Pseudomonadati</taxon>
        <taxon>Pseudomonadota</taxon>
        <taxon>Gammaproteobacteria</taxon>
        <taxon>Enterobacterales</taxon>
        <taxon>Yersiniaceae</taxon>
        <taxon>Serratia</taxon>
    </lineage>
</organism>
<dbReference type="STRING" id="1411141.GCA_001590885_00262"/>
<dbReference type="OrthoDB" id="6521367at2"/>
<dbReference type="EMBL" id="LT906479">
    <property type="protein sequence ID" value="SNW02843.1"/>
    <property type="molecule type" value="Genomic_DNA"/>
</dbReference>
<proteinExistence type="predicted"/>